<evidence type="ECO:0000256" key="2">
    <source>
        <dbReference type="ARBA" id="ARBA00009739"/>
    </source>
</evidence>
<feature type="domain" description="SH3" evidence="11">
    <location>
        <begin position="1"/>
        <end position="58"/>
    </location>
</feature>
<evidence type="ECO:0000256" key="5">
    <source>
        <dbReference type="ARBA" id="ARBA00022475"/>
    </source>
</evidence>
<proteinExistence type="inferred from homology"/>
<dbReference type="Pfam" id="PF00018">
    <property type="entry name" value="SH3_1"/>
    <property type="match status" value="2"/>
</dbReference>
<dbReference type="GO" id="GO:0030833">
    <property type="term" value="P:regulation of actin filament polymerization"/>
    <property type="evidence" value="ECO:0007669"/>
    <property type="project" value="TreeGrafter"/>
</dbReference>
<accession>A0A3N4HY03</accession>
<evidence type="ECO:0000256" key="8">
    <source>
        <dbReference type="ARBA" id="ARBA00023016"/>
    </source>
</evidence>
<reference evidence="12 13" key="1">
    <citation type="journal article" date="2018" name="Nat. Ecol. Evol.">
        <title>Pezizomycetes genomes reveal the molecular basis of ectomycorrhizal truffle lifestyle.</title>
        <authorList>
            <person name="Murat C."/>
            <person name="Payen T."/>
            <person name="Noel B."/>
            <person name="Kuo A."/>
            <person name="Morin E."/>
            <person name="Chen J."/>
            <person name="Kohler A."/>
            <person name="Krizsan K."/>
            <person name="Balestrini R."/>
            <person name="Da Silva C."/>
            <person name="Montanini B."/>
            <person name="Hainaut M."/>
            <person name="Levati E."/>
            <person name="Barry K.W."/>
            <person name="Belfiori B."/>
            <person name="Cichocki N."/>
            <person name="Clum A."/>
            <person name="Dockter R.B."/>
            <person name="Fauchery L."/>
            <person name="Guy J."/>
            <person name="Iotti M."/>
            <person name="Le Tacon F."/>
            <person name="Lindquist E.A."/>
            <person name="Lipzen A."/>
            <person name="Malagnac F."/>
            <person name="Mello A."/>
            <person name="Molinier V."/>
            <person name="Miyauchi S."/>
            <person name="Poulain J."/>
            <person name="Riccioni C."/>
            <person name="Rubini A."/>
            <person name="Sitrit Y."/>
            <person name="Splivallo R."/>
            <person name="Traeger S."/>
            <person name="Wang M."/>
            <person name="Zifcakova L."/>
            <person name="Wipf D."/>
            <person name="Zambonelli A."/>
            <person name="Paolocci F."/>
            <person name="Nowrousian M."/>
            <person name="Ottonello S."/>
            <person name="Baldrian P."/>
            <person name="Spatafora J.W."/>
            <person name="Henrissat B."/>
            <person name="Nagy L.G."/>
            <person name="Aury J.M."/>
            <person name="Wincker P."/>
            <person name="Grigoriev I.V."/>
            <person name="Bonfante P."/>
            <person name="Martin F.M."/>
        </authorList>
    </citation>
    <scope>NUCLEOTIDE SEQUENCE [LARGE SCALE GENOMIC DNA]</scope>
    <source>
        <strain evidence="12 13">RN42</strain>
    </source>
</reference>
<protein>
    <recommendedName>
        <fullName evidence="11">SH3 domain-containing protein</fullName>
    </recommendedName>
</protein>
<dbReference type="PROSITE" id="PS50002">
    <property type="entry name" value="SH3"/>
    <property type="match status" value="2"/>
</dbReference>
<gene>
    <name evidence="12" type="ORF">BJ508DRAFT_201180</name>
</gene>
<evidence type="ECO:0000313" key="13">
    <source>
        <dbReference type="Proteomes" id="UP000275078"/>
    </source>
</evidence>
<dbReference type="PANTHER" id="PTHR15735:SF20">
    <property type="entry name" value="HIGH OSMOLARITY SIGNALING PROTEIN SHO1"/>
    <property type="match status" value="1"/>
</dbReference>
<evidence type="ECO:0000256" key="1">
    <source>
        <dbReference type="ARBA" id="ARBA00004651"/>
    </source>
</evidence>
<comment type="subcellular location">
    <subcellularLocation>
        <location evidence="1">Cell membrane</location>
        <topology evidence="1">Multi-pass membrane protein</topology>
    </subcellularLocation>
</comment>
<dbReference type="InterPro" id="IPR001452">
    <property type="entry name" value="SH3_domain"/>
</dbReference>
<dbReference type="OrthoDB" id="5983572at2759"/>
<dbReference type="AlphaFoldDB" id="A0A3N4HY03"/>
<keyword evidence="6" id="KW-0812">Transmembrane</keyword>
<feature type="non-terminal residue" evidence="12">
    <location>
        <position position="1"/>
    </location>
</feature>
<keyword evidence="9" id="KW-0472">Membrane</keyword>
<evidence type="ECO:0000259" key="11">
    <source>
        <dbReference type="PROSITE" id="PS50002"/>
    </source>
</evidence>
<dbReference type="InterPro" id="IPR036028">
    <property type="entry name" value="SH3-like_dom_sf"/>
</dbReference>
<dbReference type="EMBL" id="ML119787">
    <property type="protein sequence ID" value="RPA74554.1"/>
    <property type="molecule type" value="Genomic_DNA"/>
</dbReference>
<evidence type="ECO:0000256" key="6">
    <source>
        <dbReference type="ARBA" id="ARBA00022692"/>
    </source>
</evidence>
<keyword evidence="4 10" id="KW-0728">SH3 domain</keyword>
<dbReference type="SMART" id="SM00326">
    <property type="entry name" value="SH3"/>
    <property type="match status" value="2"/>
</dbReference>
<sequence>ARAIYDYDASPDDPNELSFEKGDMLEIWDDTARWWEATMISDGETGIVPSNYVILTDEVSTSEYPLKARANYRYTANPDDPQELSFAKGEVLEIGDNTGRWWTARNLDGTTGIVPSNYLLLLFDETPG</sequence>
<evidence type="ECO:0000313" key="12">
    <source>
        <dbReference type="EMBL" id="RPA74554.1"/>
    </source>
</evidence>
<dbReference type="CDD" id="cd11855">
    <property type="entry name" value="SH3_Sho1p"/>
    <property type="match status" value="2"/>
</dbReference>
<comment type="subunit">
    <text evidence="3">Forms homooligomers.</text>
</comment>
<dbReference type="PRINTS" id="PR00452">
    <property type="entry name" value="SH3DOMAIN"/>
</dbReference>
<feature type="non-terminal residue" evidence="12">
    <location>
        <position position="128"/>
    </location>
</feature>
<dbReference type="PANTHER" id="PTHR15735">
    <property type="entry name" value="FCH AND DOUBLE SH3 DOMAINS PROTEIN"/>
    <property type="match status" value="1"/>
</dbReference>
<dbReference type="Proteomes" id="UP000275078">
    <property type="component" value="Unassembled WGS sequence"/>
</dbReference>
<keyword evidence="13" id="KW-1185">Reference proteome</keyword>
<organism evidence="12 13">
    <name type="scientific">Ascobolus immersus RN42</name>
    <dbReference type="NCBI Taxonomy" id="1160509"/>
    <lineage>
        <taxon>Eukaryota</taxon>
        <taxon>Fungi</taxon>
        <taxon>Dikarya</taxon>
        <taxon>Ascomycota</taxon>
        <taxon>Pezizomycotina</taxon>
        <taxon>Pezizomycetes</taxon>
        <taxon>Pezizales</taxon>
        <taxon>Ascobolaceae</taxon>
        <taxon>Ascobolus</taxon>
    </lineage>
</organism>
<evidence type="ECO:0000256" key="10">
    <source>
        <dbReference type="PROSITE-ProRule" id="PRU00192"/>
    </source>
</evidence>
<name>A0A3N4HY03_ASCIM</name>
<keyword evidence="8" id="KW-0346">Stress response</keyword>
<dbReference type="Gene3D" id="2.30.30.40">
    <property type="entry name" value="SH3 Domains"/>
    <property type="match status" value="2"/>
</dbReference>
<dbReference type="InterPro" id="IPR035522">
    <property type="entry name" value="Sho1_SH3"/>
</dbReference>
<evidence type="ECO:0000256" key="9">
    <source>
        <dbReference type="ARBA" id="ARBA00023136"/>
    </source>
</evidence>
<evidence type="ECO:0000256" key="7">
    <source>
        <dbReference type="ARBA" id="ARBA00022989"/>
    </source>
</evidence>
<evidence type="ECO:0000256" key="3">
    <source>
        <dbReference type="ARBA" id="ARBA00011175"/>
    </source>
</evidence>
<keyword evidence="5" id="KW-1003">Cell membrane</keyword>
<dbReference type="GO" id="GO:0005886">
    <property type="term" value="C:plasma membrane"/>
    <property type="evidence" value="ECO:0007669"/>
    <property type="project" value="UniProtKB-SubCell"/>
</dbReference>
<comment type="similarity">
    <text evidence="2">Belongs to the SHO1 family.</text>
</comment>
<evidence type="ECO:0000256" key="4">
    <source>
        <dbReference type="ARBA" id="ARBA00022443"/>
    </source>
</evidence>
<feature type="domain" description="SH3" evidence="11">
    <location>
        <begin position="63"/>
        <end position="124"/>
    </location>
</feature>
<dbReference type="STRING" id="1160509.A0A3N4HY03"/>
<dbReference type="SUPFAM" id="SSF50044">
    <property type="entry name" value="SH3-domain"/>
    <property type="match status" value="2"/>
</dbReference>
<keyword evidence="7" id="KW-1133">Transmembrane helix</keyword>